<keyword evidence="13" id="KW-1185">Reference proteome</keyword>
<dbReference type="InterPro" id="IPR022417">
    <property type="entry name" value="Porphobilin_deaminase_N"/>
</dbReference>
<dbReference type="EMBL" id="JBEVYD010000010">
    <property type="protein sequence ID" value="KAL3230129.1"/>
    <property type="molecule type" value="Genomic_DNA"/>
</dbReference>
<evidence type="ECO:0000313" key="13">
    <source>
        <dbReference type="Proteomes" id="UP001623330"/>
    </source>
</evidence>
<dbReference type="EC" id="2.5.1.61" evidence="4"/>
<comment type="caution">
    <text evidence="12">The sequence shown here is derived from an EMBL/GenBank/DDBJ whole genome shotgun (WGS) entry which is preliminary data.</text>
</comment>
<evidence type="ECO:0000256" key="5">
    <source>
        <dbReference type="ARBA" id="ARBA00022679"/>
    </source>
</evidence>
<dbReference type="PROSITE" id="PS00533">
    <property type="entry name" value="PORPHOBILINOGEN_DEAM"/>
    <property type="match status" value="1"/>
</dbReference>
<dbReference type="InterPro" id="IPR000860">
    <property type="entry name" value="HemC"/>
</dbReference>
<organism evidence="12 13">
    <name type="scientific">Nakaseomyces bracarensis</name>
    <dbReference type="NCBI Taxonomy" id="273131"/>
    <lineage>
        <taxon>Eukaryota</taxon>
        <taxon>Fungi</taxon>
        <taxon>Dikarya</taxon>
        <taxon>Ascomycota</taxon>
        <taxon>Saccharomycotina</taxon>
        <taxon>Saccharomycetes</taxon>
        <taxon>Saccharomycetales</taxon>
        <taxon>Saccharomycetaceae</taxon>
        <taxon>Nakaseomyces</taxon>
    </lineage>
</organism>
<dbReference type="SUPFAM" id="SSF53850">
    <property type="entry name" value="Periplasmic binding protein-like II"/>
    <property type="match status" value="1"/>
</dbReference>
<protein>
    <recommendedName>
        <fullName evidence="4">hydroxymethylbilane synthase</fullName>
        <ecNumber evidence="4">2.5.1.61</ecNumber>
    </recommendedName>
    <alternativeName>
        <fullName evidence="9">Hydroxymethylbilane synthase</fullName>
    </alternativeName>
    <alternativeName>
        <fullName evidence="8">Pre-uroporphyrinogen synthase</fullName>
    </alternativeName>
</protein>
<evidence type="ECO:0000256" key="2">
    <source>
        <dbReference type="ARBA" id="ARBA00004735"/>
    </source>
</evidence>
<dbReference type="InterPro" id="IPR022418">
    <property type="entry name" value="Porphobilinogen_deaminase_C"/>
</dbReference>
<comment type="pathway">
    <text evidence="2">Porphyrin-containing compound metabolism; protoporphyrin-IX biosynthesis; coproporphyrinogen-III from 5-aminolevulinate: step 2/4.</text>
</comment>
<dbReference type="PANTHER" id="PTHR11557:SF0">
    <property type="entry name" value="PORPHOBILINOGEN DEAMINASE"/>
    <property type="match status" value="1"/>
</dbReference>
<dbReference type="Proteomes" id="UP001623330">
    <property type="component" value="Unassembled WGS sequence"/>
</dbReference>
<evidence type="ECO:0000256" key="4">
    <source>
        <dbReference type="ARBA" id="ARBA00012655"/>
    </source>
</evidence>
<dbReference type="Pfam" id="PF03900">
    <property type="entry name" value="Porphobil_deamC"/>
    <property type="match status" value="1"/>
</dbReference>
<comment type="similarity">
    <text evidence="3">Belongs to the HMBS family.</text>
</comment>
<dbReference type="InterPro" id="IPR036803">
    <property type="entry name" value="Porphobilinogen_deaminase_C_sf"/>
</dbReference>
<dbReference type="CDD" id="cd13645">
    <property type="entry name" value="PBP2_HuPBGD_like"/>
    <property type="match status" value="1"/>
</dbReference>
<evidence type="ECO:0000256" key="7">
    <source>
        <dbReference type="ARBA" id="ARBA00023244"/>
    </source>
</evidence>
<dbReference type="Pfam" id="PF01379">
    <property type="entry name" value="Porphobil_deam"/>
    <property type="match status" value="1"/>
</dbReference>
<evidence type="ECO:0000259" key="10">
    <source>
        <dbReference type="Pfam" id="PF01379"/>
    </source>
</evidence>
<feature type="domain" description="Porphobilinogen deaminase N-terminal" evidence="10">
    <location>
        <begin position="6"/>
        <end position="222"/>
    </location>
</feature>
<evidence type="ECO:0000259" key="11">
    <source>
        <dbReference type="Pfam" id="PF03900"/>
    </source>
</evidence>
<gene>
    <name evidence="12" type="ORF">RNJ44_01492</name>
</gene>
<evidence type="ECO:0000256" key="8">
    <source>
        <dbReference type="ARBA" id="ARBA00030685"/>
    </source>
</evidence>
<keyword evidence="7" id="KW-0627">Porphyrin biosynthesis</keyword>
<comment type="cofactor">
    <cofactor evidence="1">
        <name>dipyrromethane</name>
        <dbReference type="ChEBI" id="CHEBI:60342"/>
    </cofactor>
</comment>
<proteinExistence type="inferred from homology"/>
<reference evidence="12 13" key="1">
    <citation type="submission" date="2024-05" db="EMBL/GenBank/DDBJ databases">
        <title>Long read based assembly of the Candida bracarensis genome reveals expanded adhesin content.</title>
        <authorList>
            <person name="Marcet-Houben M."/>
            <person name="Ksiezopolska E."/>
            <person name="Gabaldon T."/>
        </authorList>
    </citation>
    <scope>NUCLEOTIDE SEQUENCE [LARGE SCALE GENOMIC DNA]</scope>
    <source>
        <strain evidence="12 13">CBM6</strain>
    </source>
</reference>
<evidence type="ECO:0000256" key="9">
    <source>
        <dbReference type="ARBA" id="ARBA00033064"/>
    </source>
</evidence>
<evidence type="ECO:0000256" key="3">
    <source>
        <dbReference type="ARBA" id="ARBA00005638"/>
    </source>
</evidence>
<keyword evidence="5" id="KW-0808">Transferase</keyword>
<dbReference type="InterPro" id="IPR022419">
    <property type="entry name" value="Porphobilin_deaminase_cofac_BS"/>
</dbReference>
<accession>A0ABR4NPZ4</accession>
<keyword evidence="6" id="KW-0350">Heme biosynthesis</keyword>
<dbReference type="Gene3D" id="3.30.160.40">
    <property type="entry name" value="Porphobilinogen deaminase, C-terminal domain"/>
    <property type="match status" value="1"/>
</dbReference>
<sequence length="329" mass="36771">MTREAINIGGRRSKLAVVQSNHVRDLVQAKFPQYDCSVFTLQTLGDQIQFKPLYSFGGKALWTKELEDYLYCEDQDKRLDLIVHSLKDMPTLLPDGFELGCITKRVDPTDCIVMPKGSPHKCLAELPEGAIVGTSSVRRSAQLKRKYPHLKYQSVRGNIHTRLEKLDDPETPFQCLVLASAGLVRMGLEDRITQRLHSDIMYHAVGQGALGVEIRQGDKKILQILDEIADLESTVCCLAERSLMRTLEGGCSVPIGVESSYDHKEKKLVLKGIVVNVEGTMAIEDQQEVIVNDIREDSIACGVLLAQKMIKDGAKKILDEINLDRVIQQ</sequence>
<dbReference type="Gene3D" id="3.40.190.10">
    <property type="entry name" value="Periplasmic binding protein-like II"/>
    <property type="match status" value="2"/>
</dbReference>
<dbReference type="SUPFAM" id="SSF54782">
    <property type="entry name" value="Porphobilinogen deaminase (hydroxymethylbilane synthase), C-terminal domain"/>
    <property type="match status" value="1"/>
</dbReference>
<evidence type="ECO:0000313" key="12">
    <source>
        <dbReference type="EMBL" id="KAL3230129.1"/>
    </source>
</evidence>
<dbReference type="PIRSF" id="PIRSF001438">
    <property type="entry name" value="4pyrrol_synth_OHMeBilane_synth"/>
    <property type="match status" value="1"/>
</dbReference>
<name>A0ABR4NPZ4_9SACH</name>
<evidence type="ECO:0000256" key="6">
    <source>
        <dbReference type="ARBA" id="ARBA00023133"/>
    </source>
</evidence>
<dbReference type="PANTHER" id="PTHR11557">
    <property type="entry name" value="PORPHOBILINOGEN DEAMINASE"/>
    <property type="match status" value="1"/>
</dbReference>
<dbReference type="PRINTS" id="PR00151">
    <property type="entry name" value="PORPHBDMNASE"/>
</dbReference>
<dbReference type="NCBIfam" id="TIGR00212">
    <property type="entry name" value="hemC"/>
    <property type="match status" value="1"/>
</dbReference>
<feature type="domain" description="Porphobilinogen deaminase C-terminal" evidence="11">
    <location>
        <begin position="235"/>
        <end position="310"/>
    </location>
</feature>
<evidence type="ECO:0000256" key="1">
    <source>
        <dbReference type="ARBA" id="ARBA00001916"/>
    </source>
</evidence>